<evidence type="ECO:0000313" key="3">
    <source>
        <dbReference type="Proteomes" id="UP000799291"/>
    </source>
</evidence>
<proteinExistence type="predicted"/>
<evidence type="ECO:0000259" key="1">
    <source>
        <dbReference type="Pfam" id="PF13358"/>
    </source>
</evidence>
<accession>A0A6G1ICW0</accession>
<dbReference type="EMBL" id="MU005640">
    <property type="protein sequence ID" value="KAF2676052.1"/>
    <property type="molecule type" value="Genomic_DNA"/>
</dbReference>
<evidence type="ECO:0000313" key="2">
    <source>
        <dbReference type="EMBL" id="KAF2676052.1"/>
    </source>
</evidence>
<dbReference type="Pfam" id="PF13358">
    <property type="entry name" value="DDE_3"/>
    <property type="match status" value="1"/>
</dbReference>
<dbReference type="AlphaFoldDB" id="A0A6G1ICW0"/>
<reference evidence="2" key="1">
    <citation type="journal article" date="2020" name="Stud. Mycol.">
        <title>101 Dothideomycetes genomes: a test case for predicting lifestyles and emergence of pathogens.</title>
        <authorList>
            <person name="Haridas S."/>
            <person name="Albert R."/>
            <person name="Binder M."/>
            <person name="Bloem J."/>
            <person name="Labutti K."/>
            <person name="Salamov A."/>
            <person name="Andreopoulos B."/>
            <person name="Baker S."/>
            <person name="Barry K."/>
            <person name="Bills G."/>
            <person name="Bluhm B."/>
            <person name="Cannon C."/>
            <person name="Castanera R."/>
            <person name="Culley D."/>
            <person name="Daum C."/>
            <person name="Ezra D."/>
            <person name="Gonzalez J."/>
            <person name="Henrissat B."/>
            <person name="Kuo A."/>
            <person name="Liang C."/>
            <person name="Lipzen A."/>
            <person name="Lutzoni F."/>
            <person name="Magnuson J."/>
            <person name="Mondo S."/>
            <person name="Nolan M."/>
            <person name="Ohm R."/>
            <person name="Pangilinan J."/>
            <person name="Park H.-J."/>
            <person name="Ramirez L."/>
            <person name="Alfaro M."/>
            <person name="Sun H."/>
            <person name="Tritt A."/>
            <person name="Yoshinaga Y."/>
            <person name="Zwiers L.-H."/>
            <person name="Turgeon B."/>
            <person name="Goodwin S."/>
            <person name="Spatafora J."/>
            <person name="Crous P."/>
            <person name="Grigoriev I."/>
        </authorList>
    </citation>
    <scope>NUCLEOTIDE SEQUENCE</scope>
    <source>
        <strain evidence="2">CBS 122367</strain>
    </source>
</reference>
<dbReference type="InterPro" id="IPR038717">
    <property type="entry name" value="Tc1-like_DDE_dom"/>
</dbReference>
<name>A0A6G1ICW0_9PLEO</name>
<feature type="non-terminal residue" evidence="2">
    <location>
        <position position="1"/>
    </location>
</feature>
<dbReference type="Proteomes" id="UP000799291">
    <property type="component" value="Unassembled WGS sequence"/>
</dbReference>
<sequence length="60" mass="7252">QENLRIHRAKNTEAWFKRNKISLFPHPRYSPDLNPIENIWSIHKDRQNKRNRKDLGEGTS</sequence>
<gene>
    <name evidence="2" type="ORF">K458DRAFT_322883</name>
</gene>
<feature type="domain" description="Tc1-like transposase DDE" evidence="1">
    <location>
        <begin position="3"/>
        <end position="53"/>
    </location>
</feature>
<dbReference type="Gene3D" id="3.30.420.10">
    <property type="entry name" value="Ribonuclease H-like superfamily/Ribonuclease H"/>
    <property type="match status" value="1"/>
</dbReference>
<keyword evidence="3" id="KW-1185">Reference proteome</keyword>
<dbReference type="OrthoDB" id="5386133at2759"/>
<dbReference type="InterPro" id="IPR036397">
    <property type="entry name" value="RNaseH_sf"/>
</dbReference>
<organism evidence="2 3">
    <name type="scientific">Lentithecium fluviatile CBS 122367</name>
    <dbReference type="NCBI Taxonomy" id="1168545"/>
    <lineage>
        <taxon>Eukaryota</taxon>
        <taxon>Fungi</taxon>
        <taxon>Dikarya</taxon>
        <taxon>Ascomycota</taxon>
        <taxon>Pezizomycotina</taxon>
        <taxon>Dothideomycetes</taxon>
        <taxon>Pleosporomycetidae</taxon>
        <taxon>Pleosporales</taxon>
        <taxon>Massarineae</taxon>
        <taxon>Lentitheciaceae</taxon>
        <taxon>Lentithecium</taxon>
    </lineage>
</organism>
<dbReference type="GO" id="GO:0003676">
    <property type="term" value="F:nucleic acid binding"/>
    <property type="evidence" value="ECO:0007669"/>
    <property type="project" value="InterPro"/>
</dbReference>
<protein>
    <recommendedName>
        <fullName evidence="1">Tc1-like transposase DDE domain-containing protein</fullName>
    </recommendedName>
</protein>